<comment type="caution">
    <text evidence="4">The sequence shown here is derived from an EMBL/GenBank/DDBJ whole genome shotgun (WGS) entry which is preliminary data.</text>
</comment>
<name>A0AAN7JB80_9MYRT</name>
<evidence type="ECO:0000259" key="3">
    <source>
        <dbReference type="Pfam" id="PF21447"/>
    </source>
</evidence>
<dbReference type="GO" id="GO:0016462">
    <property type="term" value="F:pyrophosphatase activity"/>
    <property type="evidence" value="ECO:0007669"/>
    <property type="project" value="TreeGrafter"/>
</dbReference>
<dbReference type="SUPFAM" id="SSF53067">
    <property type="entry name" value="Actin-like ATPase domain"/>
    <property type="match status" value="2"/>
</dbReference>
<dbReference type="SUPFAM" id="SSF109604">
    <property type="entry name" value="HD-domain/PDEase-like"/>
    <property type="match status" value="1"/>
</dbReference>
<keyword evidence="1" id="KW-0378">Hydrolase</keyword>
<dbReference type="Proteomes" id="UP001345219">
    <property type="component" value="Chromosome 9"/>
</dbReference>
<dbReference type="Gene3D" id="3.30.420.150">
    <property type="entry name" value="Exopolyphosphatase. Domain 2"/>
    <property type="match status" value="1"/>
</dbReference>
<dbReference type="Gene3D" id="3.30.420.40">
    <property type="match status" value="1"/>
</dbReference>
<proteinExistence type="predicted"/>
<protein>
    <recommendedName>
        <fullName evidence="6">Exopolyphosphatase</fullName>
    </recommendedName>
</protein>
<evidence type="ECO:0008006" key="6">
    <source>
        <dbReference type="Google" id="ProtNLM"/>
    </source>
</evidence>
<accession>A0AAN7JB80</accession>
<dbReference type="Pfam" id="PF21447">
    <property type="entry name" value="Ppx-GppA_III"/>
    <property type="match status" value="1"/>
</dbReference>
<dbReference type="InterPro" id="IPR043129">
    <property type="entry name" value="ATPase_NBD"/>
</dbReference>
<dbReference type="PANTHER" id="PTHR30005:SF0">
    <property type="entry name" value="RETROGRADE REGULATION PROTEIN 2"/>
    <property type="match status" value="1"/>
</dbReference>
<evidence type="ECO:0000256" key="1">
    <source>
        <dbReference type="ARBA" id="ARBA00022801"/>
    </source>
</evidence>
<dbReference type="PIRSF" id="PIRSF001267">
    <property type="entry name" value="Pyrophosphatase_GppA_Ppx"/>
    <property type="match status" value="1"/>
</dbReference>
<evidence type="ECO:0000259" key="2">
    <source>
        <dbReference type="Pfam" id="PF02541"/>
    </source>
</evidence>
<reference evidence="4 5" key="1">
    <citation type="journal article" date="2023" name="Hortic Res">
        <title>Pangenome of water caltrop reveals structural variations and asymmetric subgenome divergence after allopolyploidization.</title>
        <authorList>
            <person name="Zhang X."/>
            <person name="Chen Y."/>
            <person name="Wang L."/>
            <person name="Yuan Y."/>
            <person name="Fang M."/>
            <person name="Shi L."/>
            <person name="Lu R."/>
            <person name="Comes H.P."/>
            <person name="Ma Y."/>
            <person name="Chen Y."/>
            <person name="Huang G."/>
            <person name="Zhou Y."/>
            <person name="Zheng Z."/>
            <person name="Qiu Y."/>
        </authorList>
    </citation>
    <scope>NUCLEOTIDE SEQUENCE [LARGE SCALE GENOMIC DNA]</scope>
    <source>
        <tissue evidence="4">Roots</tissue>
    </source>
</reference>
<sequence length="549" mass="61359">MIDKSIDRSMGSALSPPSSYHFASIDMGTNSFKLLIIRAFPDDVFFPVHRHKEAVVLGRDAAAGAISPQSQALALQSLGSFSRILQTHNVIPSRTACLATSAIREASNKGEFVAAAEEALGLGFHVRVLSGEEEAELAYKGAIQFLPVYEKLILNVDIGGGSTEFTIGKRGEVLYCTSLKLGHVTLTQESLEHGEFLKLREHIVSAVEKSGLVHKVKQFGFEVAVGSSGTIRELEKAEFCGYWLDDGIAPNWELKRQWRLSRRGLTSIVERLCCADEKWKEKRDRFFGKRSEFILAGAILLEEIFNLLGIEEMDVSKYALGEAAIADTLSKVYSDYASNANVRWQSVIRLATRLNSKKQMRAAAQCAGFAREIFEGLRKEYELCGKDLEYLQAACLLHGIGLLNGRKGYHKQTYHMIMDSDKLHGYEFQEVKFIALLAKHHRKKFPGPDHASLQDLPEEMKENFRFLCSIIRVSVALRQDLLTTSQNPECSYANEGLDLLLHGSINELSSLLEMVCPLEESRTKEELMNFRKVFKRDLSAVVKGLVSVD</sequence>
<dbReference type="InterPro" id="IPR048950">
    <property type="entry name" value="Ppx_GppA_C"/>
</dbReference>
<dbReference type="InterPro" id="IPR050273">
    <property type="entry name" value="GppA/Ppx_hydrolase"/>
</dbReference>
<dbReference type="EMBL" id="JAXIOK010000022">
    <property type="protein sequence ID" value="KAK4744696.1"/>
    <property type="molecule type" value="Genomic_DNA"/>
</dbReference>
<dbReference type="InterPro" id="IPR003695">
    <property type="entry name" value="Ppx_GppA_N"/>
</dbReference>
<dbReference type="CDD" id="cd24006">
    <property type="entry name" value="ASKHA_NBD_PPX_GppA"/>
    <property type="match status" value="1"/>
</dbReference>
<evidence type="ECO:0000313" key="5">
    <source>
        <dbReference type="Proteomes" id="UP001345219"/>
    </source>
</evidence>
<dbReference type="AlphaFoldDB" id="A0AAN7JB80"/>
<feature type="domain" description="Ppx/GppA phosphatase N-terminal" evidence="2">
    <location>
        <begin position="45"/>
        <end position="330"/>
    </location>
</feature>
<feature type="domain" description="Ppx/GppA phosphatase C-terminal" evidence="3">
    <location>
        <begin position="342"/>
        <end position="500"/>
    </location>
</feature>
<dbReference type="PANTHER" id="PTHR30005">
    <property type="entry name" value="EXOPOLYPHOSPHATASE"/>
    <property type="match status" value="1"/>
</dbReference>
<dbReference type="Pfam" id="PF02541">
    <property type="entry name" value="Ppx-GppA"/>
    <property type="match status" value="1"/>
</dbReference>
<keyword evidence="5" id="KW-1185">Reference proteome</keyword>
<dbReference type="InterPro" id="IPR030673">
    <property type="entry name" value="PyroPPase_GppA_Ppx"/>
</dbReference>
<organism evidence="4 5">
    <name type="scientific">Trapa incisa</name>
    <dbReference type="NCBI Taxonomy" id="236973"/>
    <lineage>
        <taxon>Eukaryota</taxon>
        <taxon>Viridiplantae</taxon>
        <taxon>Streptophyta</taxon>
        <taxon>Embryophyta</taxon>
        <taxon>Tracheophyta</taxon>
        <taxon>Spermatophyta</taxon>
        <taxon>Magnoliopsida</taxon>
        <taxon>eudicotyledons</taxon>
        <taxon>Gunneridae</taxon>
        <taxon>Pentapetalae</taxon>
        <taxon>rosids</taxon>
        <taxon>malvids</taxon>
        <taxon>Myrtales</taxon>
        <taxon>Lythraceae</taxon>
        <taxon>Trapa</taxon>
    </lineage>
</organism>
<dbReference type="Gene3D" id="1.10.3210.10">
    <property type="entry name" value="Hypothetical protein af1432"/>
    <property type="match status" value="1"/>
</dbReference>
<gene>
    <name evidence="4" type="ORF">SAY87_011008</name>
</gene>
<evidence type="ECO:0000313" key="4">
    <source>
        <dbReference type="EMBL" id="KAK4744696.1"/>
    </source>
</evidence>